<accession>A0A4D7CXW0</accession>
<sequence>MISIISNELYSSLMLNDTRKILNEILELFDFINSNSFDIKKTEKIWDSEYNGDILVDWLYSNDEPVLSDLKRELSIQITKAQSFENSHEYELFQEKLSKDHPSYCDFNDKFLFIEDDNTENIHLISSIDKLLKLMRRYISVSPNKIEFFKMLKIYYPNLFFHENVFSSLRNLNTDFSDLLPEIVDHLTALDEFSKENNKLSKSNREKCADFESLFDINCSPESSREKAKLLTFKDGEIDITCECHTKFKKFGRNKNKQDRIYFSFGTELYEEGKIIVYSIGDHI</sequence>
<dbReference type="AlphaFoldDB" id="A0A4D7CXW0"/>
<protein>
    <submittedName>
        <fullName evidence="1">Uncharacterized protein</fullName>
    </submittedName>
</protein>
<reference evidence="1 2" key="1">
    <citation type="submission" date="2019-04" db="EMBL/GenBank/DDBJ databases">
        <title>Vagococcus sp. nov., isolated from faeces of yaks (Bos grunniens).</title>
        <authorList>
            <person name="Ge Y."/>
        </authorList>
    </citation>
    <scope>NUCLEOTIDE SEQUENCE [LARGE SCALE GENOMIC DNA]</scope>
    <source>
        <strain evidence="1 2">MN-17</strain>
    </source>
</reference>
<dbReference type="Proteomes" id="UP000298615">
    <property type="component" value="Chromosome"/>
</dbReference>
<dbReference type="EMBL" id="CP039712">
    <property type="protein sequence ID" value="QCI86626.1"/>
    <property type="molecule type" value="Genomic_DNA"/>
</dbReference>
<gene>
    <name evidence="1" type="ORF">FA707_06420</name>
</gene>
<organism evidence="1 2">
    <name type="scientific">Vagococcus zengguangii</name>
    <dbReference type="NCBI Taxonomy" id="2571750"/>
    <lineage>
        <taxon>Bacteria</taxon>
        <taxon>Bacillati</taxon>
        <taxon>Bacillota</taxon>
        <taxon>Bacilli</taxon>
        <taxon>Lactobacillales</taxon>
        <taxon>Enterococcaceae</taxon>
        <taxon>Vagococcus</taxon>
    </lineage>
</organism>
<dbReference type="KEGG" id="vao:FA707_06420"/>
<evidence type="ECO:0000313" key="1">
    <source>
        <dbReference type="EMBL" id="QCI86626.1"/>
    </source>
</evidence>
<proteinExistence type="predicted"/>
<keyword evidence="2" id="KW-1185">Reference proteome</keyword>
<evidence type="ECO:0000313" key="2">
    <source>
        <dbReference type="Proteomes" id="UP000298615"/>
    </source>
</evidence>
<dbReference type="RefSeq" id="WP_136953457.1">
    <property type="nucleotide sequence ID" value="NZ_CP039712.1"/>
</dbReference>
<name>A0A4D7CXW0_9ENTE</name>